<accession>A0A4Y2DTP5</accession>
<evidence type="ECO:0000313" key="1">
    <source>
        <dbReference type="EMBL" id="GBM19479.1"/>
    </source>
</evidence>
<dbReference type="Proteomes" id="UP000499080">
    <property type="component" value="Unassembled WGS sequence"/>
</dbReference>
<reference evidence="1 2" key="1">
    <citation type="journal article" date="2019" name="Sci. Rep.">
        <title>Orb-weaving spider Araneus ventricosus genome elucidates the spidroin gene catalogue.</title>
        <authorList>
            <person name="Kono N."/>
            <person name="Nakamura H."/>
            <person name="Ohtoshi R."/>
            <person name="Moran D.A.P."/>
            <person name="Shinohara A."/>
            <person name="Yoshida Y."/>
            <person name="Fujiwara M."/>
            <person name="Mori M."/>
            <person name="Tomita M."/>
            <person name="Arakawa K."/>
        </authorList>
    </citation>
    <scope>NUCLEOTIDE SEQUENCE [LARGE SCALE GENOMIC DNA]</scope>
</reference>
<evidence type="ECO:0000313" key="2">
    <source>
        <dbReference type="Proteomes" id="UP000499080"/>
    </source>
</evidence>
<keyword evidence="2" id="KW-1185">Reference proteome</keyword>
<comment type="caution">
    <text evidence="1">The sequence shown here is derived from an EMBL/GenBank/DDBJ whole genome shotgun (WGS) entry which is preliminary data.</text>
</comment>
<gene>
    <name evidence="1" type="ORF">AVEN_259378_1</name>
</gene>
<dbReference type="EMBL" id="BGPR01000424">
    <property type="protein sequence ID" value="GBM19479.1"/>
    <property type="molecule type" value="Genomic_DNA"/>
</dbReference>
<proteinExistence type="predicted"/>
<protein>
    <submittedName>
        <fullName evidence="1">Uncharacterized protein</fullName>
    </submittedName>
</protein>
<dbReference type="AlphaFoldDB" id="A0A4Y2DTP5"/>
<sequence>MPYSGVLPHQKEAKLVCKRTKQPSPQTSYLPTPNLITNPPSINKCTLSLIPCESKTSPPFPSKALRQNGHDSYVAANYSERFWALSGGGLLLIFRPSDGRHACSN</sequence>
<organism evidence="1 2">
    <name type="scientific">Araneus ventricosus</name>
    <name type="common">Orbweaver spider</name>
    <name type="synonym">Epeira ventricosa</name>
    <dbReference type="NCBI Taxonomy" id="182803"/>
    <lineage>
        <taxon>Eukaryota</taxon>
        <taxon>Metazoa</taxon>
        <taxon>Ecdysozoa</taxon>
        <taxon>Arthropoda</taxon>
        <taxon>Chelicerata</taxon>
        <taxon>Arachnida</taxon>
        <taxon>Araneae</taxon>
        <taxon>Araneomorphae</taxon>
        <taxon>Entelegynae</taxon>
        <taxon>Araneoidea</taxon>
        <taxon>Araneidae</taxon>
        <taxon>Araneus</taxon>
    </lineage>
</organism>
<name>A0A4Y2DTP5_ARAVE</name>